<proteinExistence type="predicted"/>
<feature type="transmembrane region" description="Helical" evidence="1">
    <location>
        <begin position="123"/>
        <end position="150"/>
    </location>
</feature>
<dbReference type="Proteomes" id="UP001370490">
    <property type="component" value="Unassembled WGS sequence"/>
</dbReference>
<keyword evidence="1" id="KW-0472">Membrane</keyword>
<gene>
    <name evidence="2" type="ORF">RJ641_033392</name>
</gene>
<name>A0AAN8ZG08_9MAGN</name>
<dbReference type="PANTHER" id="PTHR22726">
    <property type="entry name" value="METALLOENDOPEPTIDASE OMA1"/>
    <property type="match status" value="1"/>
</dbReference>
<accession>A0AAN8ZG08</accession>
<organism evidence="2 3">
    <name type="scientific">Dillenia turbinata</name>
    <dbReference type="NCBI Taxonomy" id="194707"/>
    <lineage>
        <taxon>Eukaryota</taxon>
        <taxon>Viridiplantae</taxon>
        <taxon>Streptophyta</taxon>
        <taxon>Embryophyta</taxon>
        <taxon>Tracheophyta</taxon>
        <taxon>Spermatophyta</taxon>
        <taxon>Magnoliopsida</taxon>
        <taxon>eudicotyledons</taxon>
        <taxon>Gunneridae</taxon>
        <taxon>Pentapetalae</taxon>
        <taxon>Dilleniales</taxon>
        <taxon>Dilleniaceae</taxon>
        <taxon>Dillenia</taxon>
    </lineage>
</organism>
<comment type="caution">
    <text evidence="2">The sequence shown here is derived from an EMBL/GenBank/DDBJ whole genome shotgun (WGS) entry which is preliminary data.</text>
</comment>
<evidence type="ECO:0000256" key="1">
    <source>
        <dbReference type="SAM" id="Phobius"/>
    </source>
</evidence>
<dbReference type="AlphaFoldDB" id="A0AAN8ZG08"/>
<keyword evidence="1" id="KW-0812">Transmembrane</keyword>
<dbReference type="PANTHER" id="PTHR22726:SF1">
    <property type="entry name" value="METALLOENDOPEPTIDASE OMA1, MITOCHONDRIAL"/>
    <property type="match status" value="1"/>
</dbReference>
<keyword evidence="3" id="KW-1185">Reference proteome</keyword>
<reference evidence="2 3" key="1">
    <citation type="submission" date="2023-12" db="EMBL/GenBank/DDBJ databases">
        <title>A high-quality genome assembly for Dillenia turbinata (Dilleniales).</title>
        <authorList>
            <person name="Chanderbali A."/>
        </authorList>
    </citation>
    <scope>NUCLEOTIDE SEQUENCE [LARGE SCALE GENOMIC DNA]</scope>
    <source>
        <strain evidence="2">LSX21</strain>
        <tissue evidence="2">Leaf</tissue>
    </source>
</reference>
<evidence type="ECO:0000313" key="3">
    <source>
        <dbReference type="Proteomes" id="UP001370490"/>
    </source>
</evidence>
<keyword evidence="1" id="KW-1133">Transmembrane helix</keyword>
<dbReference type="GO" id="GO:0051603">
    <property type="term" value="P:proteolysis involved in protein catabolic process"/>
    <property type="evidence" value="ECO:0007669"/>
    <property type="project" value="TreeGrafter"/>
</dbReference>
<dbReference type="GO" id="GO:0004222">
    <property type="term" value="F:metalloendopeptidase activity"/>
    <property type="evidence" value="ECO:0007669"/>
    <property type="project" value="TreeGrafter"/>
</dbReference>
<protein>
    <submittedName>
        <fullName evidence="2">Uncharacterized protein</fullName>
    </submittedName>
</protein>
<dbReference type="InterPro" id="IPR051156">
    <property type="entry name" value="Mito/Outer_Membr_Metalloprot"/>
</dbReference>
<dbReference type="EMBL" id="JBAMMX010000007">
    <property type="protein sequence ID" value="KAK6936362.1"/>
    <property type="molecule type" value="Genomic_DNA"/>
</dbReference>
<evidence type="ECO:0000313" key="2">
    <source>
        <dbReference type="EMBL" id="KAK6936362.1"/>
    </source>
</evidence>
<dbReference type="GO" id="GO:0016020">
    <property type="term" value="C:membrane"/>
    <property type="evidence" value="ECO:0007669"/>
    <property type="project" value="TreeGrafter"/>
</dbReference>
<sequence>MKKGFKAKILPLFHPESIRVRLIAKDIIDALKRGLQKEQRWSDLEYASESSSAHPDRGFETYAALTGESEDKIEGTDSWRKEEELLHDSWVKESMKSSARGAAPAMQHLEGLNWEFLVVNKPIVNAFCCLLVLYQFITSDMVYAMSTLLLRFPFSRRYIPFYGLNL</sequence>